<evidence type="ECO:0000256" key="2">
    <source>
        <dbReference type="PROSITE-ProRule" id="PRU00335"/>
    </source>
</evidence>
<dbReference type="Pfam" id="PF00440">
    <property type="entry name" value="TetR_N"/>
    <property type="match status" value="1"/>
</dbReference>
<dbReference type="PANTHER" id="PTHR30055:SF235">
    <property type="entry name" value="TRANSCRIPTIONAL REGULATORY PROTEIN"/>
    <property type="match status" value="1"/>
</dbReference>
<evidence type="ECO:0000256" key="1">
    <source>
        <dbReference type="ARBA" id="ARBA00023125"/>
    </source>
</evidence>
<dbReference type="InterPro" id="IPR001647">
    <property type="entry name" value="HTH_TetR"/>
</dbReference>
<dbReference type="Gene3D" id="1.10.357.10">
    <property type="entry name" value="Tetracycline Repressor, domain 2"/>
    <property type="match status" value="1"/>
</dbReference>
<dbReference type="Proteomes" id="UP000646749">
    <property type="component" value="Unassembled WGS sequence"/>
</dbReference>
<dbReference type="PANTHER" id="PTHR30055">
    <property type="entry name" value="HTH-TYPE TRANSCRIPTIONAL REGULATOR RUTR"/>
    <property type="match status" value="1"/>
</dbReference>
<dbReference type="SUPFAM" id="SSF48498">
    <property type="entry name" value="Tetracyclin repressor-like, C-terminal domain"/>
    <property type="match status" value="1"/>
</dbReference>
<evidence type="ECO:0000313" key="4">
    <source>
        <dbReference type="EMBL" id="GIG89983.1"/>
    </source>
</evidence>
<keyword evidence="1 2" id="KW-0238">DNA-binding</keyword>
<proteinExistence type="predicted"/>
<accession>A0ABQ4E5J4</accession>
<keyword evidence="5" id="KW-1185">Reference proteome</keyword>
<dbReference type="Gene3D" id="1.10.10.60">
    <property type="entry name" value="Homeodomain-like"/>
    <property type="match status" value="1"/>
</dbReference>
<organism evidence="4 5">
    <name type="scientific">Plantactinospora endophytica</name>
    <dbReference type="NCBI Taxonomy" id="673535"/>
    <lineage>
        <taxon>Bacteria</taxon>
        <taxon>Bacillati</taxon>
        <taxon>Actinomycetota</taxon>
        <taxon>Actinomycetes</taxon>
        <taxon>Micromonosporales</taxon>
        <taxon>Micromonosporaceae</taxon>
        <taxon>Plantactinospora</taxon>
    </lineage>
</organism>
<gene>
    <name evidence="4" type="ORF">Pen02_49190</name>
</gene>
<dbReference type="SUPFAM" id="SSF46689">
    <property type="entry name" value="Homeodomain-like"/>
    <property type="match status" value="1"/>
</dbReference>
<dbReference type="InterPro" id="IPR009057">
    <property type="entry name" value="Homeodomain-like_sf"/>
</dbReference>
<dbReference type="PROSITE" id="PS50977">
    <property type="entry name" value="HTH_TETR_2"/>
    <property type="match status" value="1"/>
</dbReference>
<dbReference type="Pfam" id="PF17920">
    <property type="entry name" value="TetR_C_16"/>
    <property type="match status" value="1"/>
</dbReference>
<evidence type="ECO:0000313" key="5">
    <source>
        <dbReference type="Proteomes" id="UP000646749"/>
    </source>
</evidence>
<dbReference type="InterPro" id="IPR050109">
    <property type="entry name" value="HTH-type_TetR-like_transc_reg"/>
</dbReference>
<protein>
    <submittedName>
        <fullName evidence="4">TetR family transcriptional regulator</fullName>
    </submittedName>
</protein>
<comment type="caution">
    <text evidence="4">The sequence shown here is derived from an EMBL/GenBank/DDBJ whole genome shotgun (WGS) entry which is preliminary data.</text>
</comment>
<dbReference type="RefSeq" id="WP_203868410.1">
    <property type="nucleotide sequence ID" value="NZ_BONW01000022.1"/>
</dbReference>
<feature type="DNA-binding region" description="H-T-H motif" evidence="2">
    <location>
        <begin position="35"/>
        <end position="54"/>
    </location>
</feature>
<dbReference type="PRINTS" id="PR00455">
    <property type="entry name" value="HTHTETR"/>
</dbReference>
<name>A0ABQ4E5J4_9ACTN</name>
<reference evidence="4 5" key="1">
    <citation type="submission" date="2021-01" db="EMBL/GenBank/DDBJ databases">
        <title>Whole genome shotgun sequence of Plantactinospora endophytica NBRC 110450.</title>
        <authorList>
            <person name="Komaki H."/>
            <person name="Tamura T."/>
        </authorList>
    </citation>
    <scope>NUCLEOTIDE SEQUENCE [LARGE SCALE GENOMIC DNA]</scope>
    <source>
        <strain evidence="4 5">NBRC 110450</strain>
    </source>
</reference>
<sequence length="209" mass="22661">MARRSGRRPGNPDTREVILRAARDAFAERGFDRTSIRAIATSAGVDPALVHHYFGTKDQLFLATIDIPFDPQELLPQIAADGIDGVGERLVRTFLRVWDSPAGTAAAALFRSAMNNEWTARLLREFLETQVLRRATGLLEIDPAEAPLRSSLVASQMAGMVMVRYILRLEPLASAPPDMVVAAVGPTVQRYLTGDLGQLTGAPERPAGG</sequence>
<dbReference type="InterPro" id="IPR036271">
    <property type="entry name" value="Tet_transcr_reg_TetR-rel_C_sf"/>
</dbReference>
<dbReference type="EMBL" id="BONW01000022">
    <property type="protein sequence ID" value="GIG89983.1"/>
    <property type="molecule type" value="Genomic_DNA"/>
</dbReference>
<dbReference type="InterPro" id="IPR041678">
    <property type="entry name" value="TetR_C_16"/>
</dbReference>
<evidence type="ECO:0000259" key="3">
    <source>
        <dbReference type="PROSITE" id="PS50977"/>
    </source>
</evidence>
<feature type="domain" description="HTH tetR-type" evidence="3">
    <location>
        <begin position="12"/>
        <end position="72"/>
    </location>
</feature>